<name>V9KX53_CALMI</name>
<dbReference type="Gene3D" id="3.10.310.20">
    <property type="entry name" value="DHHA2 domain"/>
    <property type="match status" value="1"/>
</dbReference>
<dbReference type="EMBL" id="JW870437">
    <property type="protein sequence ID" value="AFP02955.1"/>
    <property type="molecule type" value="mRNA"/>
</dbReference>
<dbReference type="PANTHER" id="PTHR12112">
    <property type="entry name" value="BNIP - RELATED"/>
    <property type="match status" value="1"/>
</dbReference>
<dbReference type="AlphaFoldDB" id="V9KX53"/>
<protein>
    <submittedName>
        <fullName evidence="4">Protein prune-like protein</fullName>
    </submittedName>
</protein>
<comment type="similarity">
    <text evidence="1">Belongs to the PPase class C family. Prune subfamily.</text>
</comment>
<dbReference type="GO" id="GO:0004309">
    <property type="term" value="F:exopolyphosphatase activity"/>
    <property type="evidence" value="ECO:0007669"/>
    <property type="project" value="TreeGrafter"/>
</dbReference>
<dbReference type="InterPro" id="IPR038763">
    <property type="entry name" value="DHH_sf"/>
</dbReference>
<reference evidence="4" key="1">
    <citation type="journal article" date="2014" name="Nature">
        <title>Elephant shark genome provides unique insights into gnathostome evolution.</title>
        <authorList>
            <consortium name="International Elephant Shark Genome Sequencing Consortium"/>
            <person name="Venkatesh B."/>
            <person name="Lee A.P."/>
            <person name="Ravi V."/>
            <person name="Maurya A.K."/>
            <person name="Lian M.M."/>
            <person name="Swann J.B."/>
            <person name="Ohta Y."/>
            <person name="Flajnik M.F."/>
            <person name="Sutoh Y."/>
            <person name="Kasahara M."/>
            <person name="Hoon S."/>
            <person name="Gangu V."/>
            <person name="Roy S.W."/>
            <person name="Irimia M."/>
            <person name="Korzh V."/>
            <person name="Kondrychyn I."/>
            <person name="Lim Z.W."/>
            <person name="Tay B.H."/>
            <person name="Tohari S."/>
            <person name="Kong K.W."/>
            <person name="Ho S."/>
            <person name="Lorente-Galdos B."/>
            <person name="Quilez J."/>
            <person name="Marques-Bonet T."/>
            <person name="Raney B.J."/>
            <person name="Ingham P.W."/>
            <person name="Tay A."/>
            <person name="Hillier L.W."/>
            <person name="Minx P."/>
            <person name="Boehm T."/>
            <person name="Wilson R.K."/>
            <person name="Brenner S."/>
            <person name="Warren W.C."/>
        </authorList>
    </citation>
    <scope>NUCLEOTIDE SEQUENCE</scope>
    <source>
        <tissue evidence="4">Heart</tissue>
    </source>
</reference>
<dbReference type="Gene3D" id="3.90.1640.10">
    <property type="entry name" value="inorganic pyrophosphatase (n-terminal core)"/>
    <property type="match status" value="1"/>
</dbReference>
<sequence length="435" mass="47656">MEGMLAAASLRAREGTSRVHAVLGNEACDLDSMVSALAWAYCLTKTSPEQDKLFLPVLNIPRSEFALRTECTYFLREHRLPEGILTFRDDIDLHQLHRDSRLSLTLVDHNVLPSADWGLEEVVREVIDHRAVERVSAPGCEVLAELVGSCATLIAHRILQRAPHLLDSQLTAMLRDTILLDCVNMAPEAGKVTPKDTEIVAMLESRFPELPAHPDVFNSLQSAKFDVSGLSTDQMLRKDMKVVTEGGVSLAISAVYLPLQVFLSRSCATQEIGQFCRRRGYDALVAMTISFGENQQPSRQLGVYSESPALRQAICRALEDSERPNLCLWPVPNPQPHTLSTFSQGNTQASRKKVLPLLMSFLKTWSPSAESEGLGLDRGGGGSEEDTPPPPTPMNSLVEGCPLDAGLPRLTAEAILEKFSQMGRSSEETQASGLA</sequence>
<evidence type="ECO:0000256" key="1">
    <source>
        <dbReference type="ARBA" id="ARBA00010331"/>
    </source>
</evidence>
<dbReference type="PANTHER" id="PTHR12112:SF47">
    <property type="entry name" value="EXOPOLYPHOSPHATASE PRUNE1"/>
    <property type="match status" value="1"/>
</dbReference>
<feature type="domain" description="DHHA2" evidence="3">
    <location>
        <begin position="217"/>
        <end position="362"/>
    </location>
</feature>
<dbReference type="SUPFAM" id="SSF64182">
    <property type="entry name" value="DHH phosphoesterases"/>
    <property type="match status" value="1"/>
</dbReference>
<accession>V9KX53</accession>
<dbReference type="Pfam" id="PF02833">
    <property type="entry name" value="DHHA2"/>
    <property type="match status" value="1"/>
</dbReference>
<evidence type="ECO:0000256" key="2">
    <source>
        <dbReference type="SAM" id="MobiDB-lite"/>
    </source>
</evidence>
<dbReference type="SMART" id="SM01131">
    <property type="entry name" value="DHHA2"/>
    <property type="match status" value="1"/>
</dbReference>
<evidence type="ECO:0000313" key="4">
    <source>
        <dbReference type="EMBL" id="AFP02955.1"/>
    </source>
</evidence>
<feature type="region of interest" description="Disordered" evidence="2">
    <location>
        <begin position="369"/>
        <end position="404"/>
    </location>
</feature>
<dbReference type="FunFam" id="3.90.1640.10:FF:000004">
    <property type="entry name" value="Prune exopolyphosphatase 1"/>
    <property type="match status" value="1"/>
</dbReference>
<proteinExistence type="evidence at transcript level"/>
<evidence type="ECO:0000259" key="3">
    <source>
        <dbReference type="SMART" id="SM01131"/>
    </source>
</evidence>
<dbReference type="InterPro" id="IPR004097">
    <property type="entry name" value="DHHA2"/>
</dbReference>
<dbReference type="GO" id="GO:0005737">
    <property type="term" value="C:cytoplasm"/>
    <property type="evidence" value="ECO:0007669"/>
    <property type="project" value="InterPro"/>
</dbReference>
<organism evidence="4">
    <name type="scientific">Callorhinchus milii</name>
    <name type="common">Ghost shark</name>
    <dbReference type="NCBI Taxonomy" id="7868"/>
    <lineage>
        <taxon>Eukaryota</taxon>
        <taxon>Metazoa</taxon>
        <taxon>Chordata</taxon>
        <taxon>Craniata</taxon>
        <taxon>Vertebrata</taxon>
        <taxon>Chondrichthyes</taxon>
        <taxon>Holocephali</taxon>
        <taxon>Chimaeriformes</taxon>
        <taxon>Callorhinchidae</taxon>
        <taxon>Callorhinchus</taxon>
    </lineage>
</organism>
<dbReference type="InterPro" id="IPR038222">
    <property type="entry name" value="DHHA2_dom_sf"/>
</dbReference>